<dbReference type="Gene3D" id="6.10.250.1770">
    <property type="match status" value="1"/>
</dbReference>
<keyword evidence="5" id="KW-1185">Reference proteome</keyword>
<gene>
    <name evidence="4" type="ORF">TKK_002452</name>
</gene>
<comment type="similarity">
    <text evidence="1">Belongs to the RRP7 family.</text>
</comment>
<dbReference type="EMBL" id="JBJJXI010000021">
    <property type="protein sequence ID" value="KAL3405446.1"/>
    <property type="molecule type" value="Genomic_DNA"/>
</dbReference>
<comment type="caution">
    <text evidence="4">The sequence shown here is derived from an EMBL/GenBank/DDBJ whole genome shotgun (WGS) entry which is preliminary data.</text>
</comment>
<organism evidence="4 5">
    <name type="scientific">Trichogramma kaykai</name>
    <dbReference type="NCBI Taxonomy" id="54128"/>
    <lineage>
        <taxon>Eukaryota</taxon>
        <taxon>Metazoa</taxon>
        <taxon>Ecdysozoa</taxon>
        <taxon>Arthropoda</taxon>
        <taxon>Hexapoda</taxon>
        <taxon>Insecta</taxon>
        <taxon>Pterygota</taxon>
        <taxon>Neoptera</taxon>
        <taxon>Endopterygota</taxon>
        <taxon>Hymenoptera</taxon>
        <taxon>Apocrita</taxon>
        <taxon>Proctotrupomorpha</taxon>
        <taxon>Chalcidoidea</taxon>
        <taxon>Trichogrammatidae</taxon>
        <taxon>Trichogramma</taxon>
    </lineage>
</organism>
<dbReference type="InterPro" id="IPR024326">
    <property type="entry name" value="RRP7_C"/>
</dbReference>
<dbReference type="PANTHER" id="PTHR13191">
    <property type="entry name" value="RIBOSOMAL RNA PROCESSING PROTEIN 7-RELATED"/>
    <property type="match status" value="1"/>
</dbReference>
<dbReference type="Gene3D" id="3.30.70.330">
    <property type="match status" value="1"/>
</dbReference>
<dbReference type="PANTHER" id="PTHR13191:SF0">
    <property type="entry name" value="RIBOSOMAL RNA-PROCESSING PROTEIN 7 HOMOLOG A-RELATED"/>
    <property type="match status" value="1"/>
</dbReference>
<dbReference type="AlphaFoldDB" id="A0ABD2XL55"/>
<dbReference type="InterPro" id="IPR040446">
    <property type="entry name" value="RRP7"/>
</dbReference>
<dbReference type="InterPro" id="IPR012677">
    <property type="entry name" value="Nucleotide-bd_a/b_plait_sf"/>
</dbReference>
<accession>A0ABD2XL55</accession>
<protein>
    <recommendedName>
        <fullName evidence="3">Ribosomal RNA-processing protein 7 C-terminal domain-containing protein</fullName>
    </recommendedName>
</protein>
<evidence type="ECO:0000313" key="5">
    <source>
        <dbReference type="Proteomes" id="UP001627154"/>
    </source>
</evidence>
<reference evidence="4 5" key="1">
    <citation type="journal article" date="2024" name="bioRxiv">
        <title>A reference genome for Trichogramma kaykai: A tiny desert-dwelling parasitoid wasp with competing sex-ratio distorters.</title>
        <authorList>
            <person name="Culotta J."/>
            <person name="Lindsey A.R."/>
        </authorList>
    </citation>
    <scope>NUCLEOTIDE SEQUENCE [LARGE SCALE GENOMIC DNA]</scope>
    <source>
        <strain evidence="4 5">KSX58</strain>
    </source>
</reference>
<proteinExistence type="inferred from homology"/>
<keyword evidence="2" id="KW-0175">Coiled coil</keyword>
<dbReference type="Proteomes" id="UP001627154">
    <property type="component" value="Unassembled WGS sequence"/>
</dbReference>
<dbReference type="Pfam" id="PF12923">
    <property type="entry name" value="RRP7"/>
    <property type="match status" value="1"/>
</dbReference>
<evidence type="ECO:0000259" key="3">
    <source>
        <dbReference type="Pfam" id="PF12923"/>
    </source>
</evidence>
<evidence type="ECO:0000256" key="2">
    <source>
        <dbReference type="SAM" id="Coils"/>
    </source>
</evidence>
<dbReference type="SUPFAM" id="SSF54928">
    <property type="entry name" value="RNA-binding domain, RBD"/>
    <property type="match status" value="1"/>
</dbReference>
<evidence type="ECO:0000256" key="1">
    <source>
        <dbReference type="ARBA" id="ARBA00006110"/>
    </source>
</evidence>
<name>A0ABD2XL55_9HYME</name>
<feature type="domain" description="Ribosomal RNA-processing protein 7 C-terminal" evidence="3">
    <location>
        <begin position="149"/>
        <end position="268"/>
    </location>
</feature>
<sequence length="269" mass="31075">MTKKKAGEDAEYTVVGCRFDKNSDLDHIRLKKHSVRNHEQEHPKGRTLFVLDVPPYATMLSLQRAFEELCGPVEAVYFQQNKDSPTVPASDLQIKEKTVRGFKTAYVVFKNSQSLDKAVQLDKSSVLTMSTDKYPMLVGLKKYIKNYNSQIPHQQVLKERVTAYLKAYDKTVTMEAKAEKAAEEPDADGWVTVTSTKKRGKSGVPRKASVIEKIHKNEEKKKIQKTLVNFYRGEIRQRKKLELEELKKKFELDKKKIELMKSTRKFKVF</sequence>
<evidence type="ECO:0000313" key="4">
    <source>
        <dbReference type="EMBL" id="KAL3405446.1"/>
    </source>
</evidence>
<dbReference type="InterPro" id="IPR035979">
    <property type="entry name" value="RBD_domain_sf"/>
</dbReference>
<feature type="coiled-coil region" evidence="2">
    <location>
        <begin position="236"/>
        <end position="263"/>
    </location>
</feature>